<accession>A0ABQ5LF73</accession>
<comment type="caution">
    <text evidence="3">The sequence shown here is derived from an EMBL/GenBank/DDBJ whole genome shotgun (WGS) entry which is preliminary data.</text>
</comment>
<dbReference type="RefSeq" id="WP_261821595.1">
    <property type="nucleotide sequence ID" value="NZ_BRLJ01000001.1"/>
</dbReference>
<dbReference type="EMBL" id="BRLJ01000001">
    <property type="protein sequence ID" value="GKX62267.1"/>
    <property type="molecule type" value="Genomic_DNA"/>
</dbReference>
<evidence type="ECO:0000256" key="1">
    <source>
        <dbReference type="SAM" id="MobiDB-lite"/>
    </source>
</evidence>
<feature type="region of interest" description="Disordered" evidence="1">
    <location>
        <begin position="166"/>
        <end position="193"/>
    </location>
</feature>
<evidence type="ECO:0008006" key="5">
    <source>
        <dbReference type="Google" id="ProtNLM"/>
    </source>
</evidence>
<organism evidence="3 4">
    <name type="scientific">Pragia fontium</name>
    <dbReference type="NCBI Taxonomy" id="82985"/>
    <lineage>
        <taxon>Bacteria</taxon>
        <taxon>Pseudomonadati</taxon>
        <taxon>Pseudomonadota</taxon>
        <taxon>Gammaproteobacteria</taxon>
        <taxon>Enterobacterales</taxon>
        <taxon>Budviciaceae</taxon>
        <taxon>Pragia</taxon>
    </lineage>
</organism>
<keyword evidence="2" id="KW-0472">Membrane</keyword>
<evidence type="ECO:0000313" key="4">
    <source>
        <dbReference type="Proteomes" id="UP001059610"/>
    </source>
</evidence>
<evidence type="ECO:0000313" key="3">
    <source>
        <dbReference type="EMBL" id="GKX62267.1"/>
    </source>
</evidence>
<evidence type="ECO:0000256" key="2">
    <source>
        <dbReference type="SAM" id="Phobius"/>
    </source>
</evidence>
<keyword evidence="2" id="KW-1133">Transmembrane helix</keyword>
<name>A0ABQ5LF73_9GAMM</name>
<keyword evidence="2" id="KW-0812">Transmembrane</keyword>
<reference evidence="3" key="1">
    <citation type="submission" date="2022-06" db="EMBL/GenBank/DDBJ databases">
        <title>Draft genome sequences of Pragia fontium str. JCM24417.</title>
        <authorList>
            <person name="Wakabayashi Y."/>
            <person name="Kojima K."/>
        </authorList>
    </citation>
    <scope>NUCLEOTIDE SEQUENCE</scope>
    <source>
        <strain evidence="3">JCM 24417</strain>
    </source>
</reference>
<proteinExistence type="predicted"/>
<gene>
    <name evidence="3" type="ORF">SOASR032_08360</name>
</gene>
<sequence>MKGNGHFWPAYVDMMTVLLLVYLLISMIFQVLLIVAQQNVGVKLSAQQQVEIHAVPQGSKLNELRMMLDVNQNYLGSKNKKELISWLEKYKDDIEKNGVVIYAASKEGKQIGVNLTLQYDRCLEVLRTMQQYEISTQKVTINNSSVNIFPEDFAAIYLKSPSDVPVKNEEMSTSDRAARIENNGGNPASVGGV</sequence>
<feature type="transmembrane region" description="Helical" evidence="2">
    <location>
        <begin position="14"/>
        <end position="35"/>
    </location>
</feature>
<keyword evidence="4" id="KW-1185">Reference proteome</keyword>
<dbReference type="Proteomes" id="UP001059610">
    <property type="component" value="Unassembled WGS sequence"/>
</dbReference>
<protein>
    <recommendedName>
        <fullName evidence="5">Biopolymer transporter ExbD</fullName>
    </recommendedName>
</protein>